<dbReference type="GO" id="GO:0005524">
    <property type="term" value="F:ATP binding"/>
    <property type="evidence" value="ECO:0007669"/>
    <property type="project" value="InterPro"/>
</dbReference>
<name>A0A9X1JN37_9FLAO</name>
<dbReference type="EMBL" id="JAGSPD010000004">
    <property type="protein sequence ID" value="MBV7268946.1"/>
    <property type="molecule type" value="Genomic_DNA"/>
</dbReference>
<dbReference type="GO" id="GO:0003677">
    <property type="term" value="F:DNA binding"/>
    <property type="evidence" value="ECO:0007669"/>
    <property type="project" value="InterPro"/>
</dbReference>
<dbReference type="Proteomes" id="UP001138894">
    <property type="component" value="Unassembled WGS sequence"/>
</dbReference>
<keyword evidence="2" id="KW-0547">Nucleotide-binding</keyword>
<reference evidence="2" key="1">
    <citation type="submission" date="2021-04" db="EMBL/GenBank/DDBJ databases">
        <authorList>
            <person name="Pira H."/>
            <person name="Risdian C."/>
            <person name="Wink J."/>
        </authorList>
    </citation>
    <scope>NUCLEOTIDE SEQUENCE</scope>
    <source>
        <strain evidence="2">WHY3</strain>
    </source>
</reference>
<protein>
    <submittedName>
        <fullName evidence="2">DEAD/DEAH box helicase family protein</fullName>
    </submittedName>
</protein>
<accession>A0A9X1JN37</accession>
<evidence type="ECO:0000313" key="3">
    <source>
        <dbReference type="Proteomes" id="UP001138894"/>
    </source>
</evidence>
<dbReference type="GO" id="GO:0004386">
    <property type="term" value="F:helicase activity"/>
    <property type="evidence" value="ECO:0007669"/>
    <property type="project" value="UniProtKB-KW"/>
</dbReference>
<gene>
    <name evidence="2" type="ORF">KCG49_07080</name>
</gene>
<dbReference type="AlphaFoldDB" id="A0A9X1JN37"/>
<sequence length="813" mass="95236">MQLDENITPLKTELIYRKFTTVDFEFEDGNSAFDVDDIDIPADSEGYVSKQLIEFLIDESELKSKNSTVINAGVGQGKTTAVHKVAERHIEEGYIVIIATPFRSIVEKYSKFFTQEVKMPEDRITTMESFDKETSDEFFSGEETFLYDNQLHIVTVNLLLGNPGNDAHLQSSVKSQYLSSLIGKCKSQGKKIVIFFDEIHAGINSFQYKYIFNLFKFKDILHKLFYVSATFSESSLLVIQNLAILTNDKIKLINCERFRNEELRAKLNLIITPENYSSKNTKALREELNPIITKAVNNKQKLSVLSYSKKLAESLCYDSYEKDSFFNEIFKELNVYDKVNCCVNVDDNSYKENNHYEKDKINIGTNFKTGIDIEDGIYIILMPSSASLNKNFVSDGNFGVFTNGANSIIQAIARMRGKGEIYIIMGTPNELIDFDYHQFESEILEGFKLNESNFGKAQNINNKTIQLRSFYNFQRNYLNEQIEEFENHDNSNFRPILRYPSFEEYVLERGEKYFYNQYLYYGHRVSPFIIWAALNDQFQNCTLNAIKQISPVIEFTRGNEKGELEEFINESYSEDYYGYNTFTLDTTFFQNSDKYIIQDIKTRLAKYSIRYHGVDKRVFPRELVKLIIDFVAKAKKGIDYNKFMYLNDCVSFSKNVNEEDETELIKLYKQLHQQKKRFFDLFQQREFMFSTYNSMPETEKELFNRFFDEIMPLLNRIKESDSLASREMFDLFSRTLTYTSLYTLFINSFLEFEKFDVNRRSGFYGLEGNKPVKKLLGLKHDSTRTTGLNFFYDYKENFEGYESEGFTEIFKLF</sequence>
<dbReference type="InterPro" id="IPR006935">
    <property type="entry name" value="Helicase/UvrB_N"/>
</dbReference>
<dbReference type="GO" id="GO:0016787">
    <property type="term" value="F:hydrolase activity"/>
    <property type="evidence" value="ECO:0007669"/>
    <property type="project" value="InterPro"/>
</dbReference>
<dbReference type="Pfam" id="PF04851">
    <property type="entry name" value="ResIII"/>
    <property type="match status" value="1"/>
</dbReference>
<evidence type="ECO:0000259" key="1">
    <source>
        <dbReference type="Pfam" id="PF04851"/>
    </source>
</evidence>
<keyword evidence="2" id="KW-0347">Helicase</keyword>
<comment type="caution">
    <text evidence="2">The sequence shown here is derived from an EMBL/GenBank/DDBJ whole genome shotgun (WGS) entry which is preliminary data.</text>
</comment>
<evidence type="ECO:0000313" key="2">
    <source>
        <dbReference type="EMBL" id="MBV7268946.1"/>
    </source>
</evidence>
<organism evidence="2 3">
    <name type="scientific">Winogradskyella luteola</name>
    <dbReference type="NCBI Taxonomy" id="2828330"/>
    <lineage>
        <taxon>Bacteria</taxon>
        <taxon>Pseudomonadati</taxon>
        <taxon>Bacteroidota</taxon>
        <taxon>Flavobacteriia</taxon>
        <taxon>Flavobacteriales</taxon>
        <taxon>Flavobacteriaceae</taxon>
        <taxon>Winogradskyella</taxon>
    </lineage>
</organism>
<feature type="domain" description="Helicase/UvrB N-terminal" evidence="1">
    <location>
        <begin position="51"/>
        <end position="231"/>
    </location>
</feature>
<dbReference type="RefSeq" id="WP_218545485.1">
    <property type="nucleotide sequence ID" value="NZ_JAGSPD010000004.1"/>
</dbReference>
<keyword evidence="3" id="KW-1185">Reference proteome</keyword>
<keyword evidence="2" id="KW-0378">Hydrolase</keyword>
<proteinExistence type="predicted"/>
<keyword evidence="2" id="KW-0067">ATP-binding</keyword>